<protein>
    <recommendedName>
        <fullName evidence="3">Stress-induced protein KIN2</fullName>
    </recommendedName>
</protein>
<name>A0A445HBG1_GLYSO</name>
<organism evidence="1 2">
    <name type="scientific">Glycine soja</name>
    <name type="common">Wild soybean</name>
    <dbReference type="NCBI Taxonomy" id="3848"/>
    <lineage>
        <taxon>Eukaryota</taxon>
        <taxon>Viridiplantae</taxon>
        <taxon>Streptophyta</taxon>
        <taxon>Embryophyta</taxon>
        <taxon>Tracheophyta</taxon>
        <taxon>Spermatophyta</taxon>
        <taxon>Magnoliopsida</taxon>
        <taxon>eudicotyledons</taxon>
        <taxon>Gunneridae</taxon>
        <taxon>Pentapetalae</taxon>
        <taxon>rosids</taxon>
        <taxon>fabids</taxon>
        <taxon>Fabales</taxon>
        <taxon>Fabaceae</taxon>
        <taxon>Papilionoideae</taxon>
        <taxon>50 kb inversion clade</taxon>
        <taxon>NPAAA clade</taxon>
        <taxon>indigoferoid/millettioid clade</taxon>
        <taxon>Phaseoleae</taxon>
        <taxon>Glycine</taxon>
        <taxon>Glycine subgen. Soja</taxon>
    </lineage>
</organism>
<dbReference type="EMBL" id="QZWG01000013">
    <property type="protein sequence ID" value="RZB70951.1"/>
    <property type="molecule type" value="Genomic_DNA"/>
</dbReference>
<accession>A0A445HBG1</accession>
<dbReference type="AlphaFoldDB" id="A0A445HBG1"/>
<gene>
    <name evidence="1" type="ORF">D0Y65_035758</name>
</gene>
<sequence length="148" mass="15931">MKGFWCGHPSQSIETDLGNSAGGRFNGKGDVGVSGRSKVCGFGMRSEMKQLNRNVEARPTIRLAKRSKSFNTRIKMDSQNMSNNAGQAKGQAQTRFFVLLQEKANTVMDKASNAAQSAQESLQEVGQQMQAKAQGAADAVKNATGMNK</sequence>
<comment type="caution">
    <text evidence="1">The sequence shown here is derived from an EMBL/GenBank/DDBJ whole genome shotgun (WGS) entry which is preliminary data.</text>
</comment>
<reference evidence="1 2" key="1">
    <citation type="submission" date="2018-09" db="EMBL/GenBank/DDBJ databases">
        <title>A high-quality reference genome of wild soybean provides a powerful tool to mine soybean genomes.</title>
        <authorList>
            <person name="Xie M."/>
            <person name="Chung C.Y.L."/>
            <person name="Li M.-W."/>
            <person name="Wong F.-L."/>
            <person name="Chan T.-F."/>
            <person name="Lam H.-M."/>
        </authorList>
    </citation>
    <scope>NUCLEOTIDE SEQUENCE [LARGE SCALE GENOMIC DNA]</scope>
    <source>
        <strain evidence="2">cv. W05</strain>
        <tissue evidence="1">Hypocotyl of etiolated seedlings</tissue>
    </source>
</reference>
<keyword evidence="2" id="KW-1185">Reference proteome</keyword>
<evidence type="ECO:0000313" key="1">
    <source>
        <dbReference type="EMBL" id="RZB70951.1"/>
    </source>
</evidence>
<dbReference type="PANTHER" id="PTHR34191:SF23">
    <property type="entry name" value="ABA-INDUCIBLE PROTEIN-LIKE"/>
    <property type="match status" value="1"/>
</dbReference>
<dbReference type="InterPro" id="IPR039624">
    <property type="entry name" value="LEA1/2/D7/KIN2"/>
</dbReference>
<evidence type="ECO:0008006" key="3">
    <source>
        <dbReference type="Google" id="ProtNLM"/>
    </source>
</evidence>
<dbReference type="PANTHER" id="PTHR34191">
    <property type="entry name" value="LATE EMBRYOGENESIS ABUNDANT PROTEIN (LEA) FAMILY PROTEIN"/>
    <property type="match status" value="1"/>
</dbReference>
<evidence type="ECO:0000313" key="2">
    <source>
        <dbReference type="Proteomes" id="UP000289340"/>
    </source>
</evidence>
<dbReference type="Proteomes" id="UP000289340">
    <property type="component" value="Chromosome 13"/>
</dbReference>
<proteinExistence type="predicted"/>